<sequence length="330" mass="37144">MHAFIKVVSGPSVPPATRLEDLRLICNSTFRSSAIYKGDFLVDLILFGGSAPLLRTLVLYAVYVNWSQAWAQSTPNLQTLHLAHHERELRPTSAILLGAPNLRTLKLEESGLWDETEEPTEEPLLHLPNLLCSPVLKTLTLHFRVEIPNMYSDLVTLLVGPAIQVTPSSIGQPCSLLRLLETLNIEGLPCSPDCAKVIYRELVNLKVLKLSRLHTPQSFWDLLSPWQPDISRGMDFLAPKWAQAGSIVIYLPSLKDLFLTGVTIFELPKLVMGRRDAGVPLRPISTKRYYVTRLSDEVWLRDNLEKFEITEGGDDEEFMDSDSESGLEDW</sequence>
<dbReference type="HOGENOM" id="CLU_842384_0_0_1"/>
<reference evidence="2" key="2">
    <citation type="submission" date="2015-01" db="EMBL/GenBank/DDBJ databases">
        <title>Evolutionary Origins and Diversification of the Mycorrhizal Mutualists.</title>
        <authorList>
            <consortium name="DOE Joint Genome Institute"/>
            <consortium name="Mycorrhizal Genomics Consortium"/>
            <person name="Kohler A."/>
            <person name="Kuo A."/>
            <person name="Nagy L.G."/>
            <person name="Floudas D."/>
            <person name="Copeland A."/>
            <person name="Barry K.W."/>
            <person name="Cichocki N."/>
            <person name="Veneault-Fourrey C."/>
            <person name="LaButti K."/>
            <person name="Lindquist E.A."/>
            <person name="Lipzen A."/>
            <person name="Lundell T."/>
            <person name="Morin E."/>
            <person name="Murat C."/>
            <person name="Riley R."/>
            <person name="Ohm R."/>
            <person name="Sun H."/>
            <person name="Tunlid A."/>
            <person name="Henrissat B."/>
            <person name="Grigoriev I.V."/>
            <person name="Hibbett D.S."/>
            <person name="Martin F."/>
        </authorList>
    </citation>
    <scope>NUCLEOTIDE SEQUENCE [LARGE SCALE GENOMIC DNA]</scope>
    <source>
        <strain evidence="2">Foug A</strain>
    </source>
</reference>
<dbReference type="InterPro" id="IPR032675">
    <property type="entry name" value="LRR_dom_sf"/>
</dbReference>
<proteinExistence type="predicted"/>
<dbReference type="EMBL" id="KN822032">
    <property type="protein sequence ID" value="KIM63777.1"/>
    <property type="molecule type" value="Genomic_DNA"/>
</dbReference>
<name>A0A0C3AFR7_9AGAM</name>
<accession>A0A0C3AFR7</accession>
<evidence type="ECO:0008006" key="3">
    <source>
        <dbReference type="Google" id="ProtNLM"/>
    </source>
</evidence>
<protein>
    <recommendedName>
        <fullName evidence="3">F-box domain-containing protein</fullName>
    </recommendedName>
</protein>
<dbReference type="Gene3D" id="3.80.10.10">
    <property type="entry name" value="Ribonuclease Inhibitor"/>
    <property type="match status" value="1"/>
</dbReference>
<dbReference type="STRING" id="1036808.A0A0C3AFR7"/>
<dbReference type="OrthoDB" id="3250066at2759"/>
<keyword evidence="2" id="KW-1185">Reference proteome</keyword>
<reference evidence="1 2" key="1">
    <citation type="submission" date="2014-04" db="EMBL/GenBank/DDBJ databases">
        <authorList>
            <consortium name="DOE Joint Genome Institute"/>
            <person name="Kuo A."/>
            <person name="Kohler A."/>
            <person name="Nagy L.G."/>
            <person name="Floudas D."/>
            <person name="Copeland A."/>
            <person name="Barry K.W."/>
            <person name="Cichocki N."/>
            <person name="Veneault-Fourrey C."/>
            <person name="LaButti K."/>
            <person name="Lindquist E.A."/>
            <person name="Lipzen A."/>
            <person name="Lundell T."/>
            <person name="Morin E."/>
            <person name="Murat C."/>
            <person name="Sun H."/>
            <person name="Tunlid A."/>
            <person name="Henrissat B."/>
            <person name="Grigoriev I.V."/>
            <person name="Hibbett D.S."/>
            <person name="Martin F."/>
            <person name="Nordberg H.P."/>
            <person name="Cantor M.N."/>
            <person name="Hua S.X."/>
        </authorList>
    </citation>
    <scope>NUCLEOTIDE SEQUENCE [LARGE SCALE GENOMIC DNA]</scope>
    <source>
        <strain evidence="1 2">Foug A</strain>
    </source>
</reference>
<evidence type="ECO:0000313" key="1">
    <source>
        <dbReference type="EMBL" id="KIM63777.1"/>
    </source>
</evidence>
<dbReference type="InParanoid" id="A0A0C3AFR7"/>
<gene>
    <name evidence="1" type="ORF">SCLCIDRAFT_689857</name>
</gene>
<dbReference type="AlphaFoldDB" id="A0A0C3AFR7"/>
<organism evidence="1 2">
    <name type="scientific">Scleroderma citrinum Foug A</name>
    <dbReference type="NCBI Taxonomy" id="1036808"/>
    <lineage>
        <taxon>Eukaryota</taxon>
        <taxon>Fungi</taxon>
        <taxon>Dikarya</taxon>
        <taxon>Basidiomycota</taxon>
        <taxon>Agaricomycotina</taxon>
        <taxon>Agaricomycetes</taxon>
        <taxon>Agaricomycetidae</taxon>
        <taxon>Boletales</taxon>
        <taxon>Sclerodermatineae</taxon>
        <taxon>Sclerodermataceae</taxon>
        <taxon>Scleroderma</taxon>
    </lineage>
</organism>
<dbReference type="Proteomes" id="UP000053989">
    <property type="component" value="Unassembled WGS sequence"/>
</dbReference>
<dbReference type="SUPFAM" id="SSF52047">
    <property type="entry name" value="RNI-like"/>
    <property type="match status" value="1"/>
</dbReference>
<evidence type="ECO:0000313" key="2">
    <source>
        <dbReference type="Proteomes" id="UP000053989"/>
    </source>
</evidence>